<dbReference type="AlphaFoldDB" id="A0A705SL22"/>
<reference evidence="1" key="2">
    <citation type="submission" date="2019-01" db="EMBL/GenBank/DDBJ databases">
        <authorList>
            <consortium name="NCBI Pathogen Detection Project"/>
        </authorList>
    </citation>
    <scope>NUCLEOTIDE SEQUENCE</scope>
    <source>
        <strain evidence="1">Monophasic variant of S.Typhimurium</strain>
    </source>
</reference>
<feature type="non-terminal residue" evidence="1">
    <location>
        <position position="198"/>
    </location>
</feature>
<name>A0A705SL22_SALER</name>
<reference evidence="1" key="1">
    <citation type="journal article" date="2018" name="Genome Biol.">
        <title>SKESA: strategic k-mer extension for scrupulous assemblies.</title>
        <authorList>
            <person name="Souvorov A."/>
            <person name="Agarwala R."/>
            <person name="Lipman D.J."/>
        </authorList>
    </citation>
    <scope>NUCLEOTIDE SEQUENCE</scope>
    <source>
        <strain evidence="1">Monophasic variant of S.Typhimurium</strain>
    </source>
</reference>
<feature type="non-terminal residue" evidence="1">
    <location>
        <position position="1"/>
    </location>
</feature>
<gene>
    <name evidence="1" type="ORF">G0J09_26415</name>
</gene>
<comment type="caution">
    <text evidence="1">The sequence shown here is derived from an EMBL/GenBank/DDBJ whole genome shotgun (WGS) entry which is preliminary data.</text>
</comment>
<protein>
    <submittedName>
        <fullName evidence="1">Conjugal transfer protein</fullName>
    </submittedName>
</protein>
<organism evidence="1">
    <name type="scientific">Salmonella enterica</name>
    <name type="common">Salmonella choleraesuis</name>
    <dbReference type="NCBI Taxonomy" id="28901"/>
    <lineage>
        <taxon>Bacteria</taxon>
        <taxon>Pseudomonadati</taxon>
        <taxon>Pseudomonadota</taxon>
        <taxon>Gammaproteobacteria</taxon>
        <taxon>Enterobacterales</taxon>
        <taxon>Enterobacteriaceae</taxon>
        <taxon>Salmonella</taxon>
    </lineage>
</organism>
<proteinExistence type="predicted"/>
<accession>A0A705SL22</accession>
<evidence type="ECO:0000313" key="1">
    <source>
        <dbReference type="EMBL" id="HAC8926554.1"/>
    </source>
</evidence>
<sequence>RMYSGATVRHVLEQMRQGWPSYGFPALPHHWPDNFYFSDDRRPVASPLPSAHRVDVTAYAAPEQLMPVVFSTERNSRTLNLLLCKGPEEVLVGFVRQEDGLRPVLALPSPDYSHLIVSTITENGVCLAGYGEAINHDADTPYPPEPHLMQFRLKGHHDRLLAAVHKPEEMPDYLFRQLGFNQTWHEWKRDEQHRQQQR</sequence>
<dbReference type="EMBL" id="DAAMZU010000485">
    <property type="protein sequence ID" value="HAC8926554.1"/>
    <property type="molecule type" value="Genomic_DNA"/>
</dbReference>